<sequence length="113" mass="12917">MDYLQFHDGETADPDNPPIGPKFCGRNRRLRVVSTGPSLLILFVTGSLIGSRSERARLNDGTNGPFRRRGFRLRYTFTDKLLVVHPNHRMWHIRGTGKCALPVYGFHHSRELS</sequence>
<dbReference type="InterPro" id="IPR000859">
    <property type="entry name" value="CUB_dom"/>
</dbReference>
<organism evidence="4">
    <name type="scientific">Echinostoma caproni</name>
    <dbReference type="NCBI Taxonomy" id="27848"/>
    <lineage>
        <taxon>Eukaryota</taxon>
        <taxon>Metazoa</taxon>
        <taxon>Spiralia</taxon>
        <taxon>Lophotrochozoa</taxon>
        <taxon>Platyhelminthes</taxon>
        <taxon>Trematoda</taxon>
        <taxon>Digenea</taxon>
        <taxon>Plagiorchiida</taxon>
        <taxon>Echinostomata</taxon>
        <taxon>Echinostomatoidea</taxon>
        <taxon>Echinostomatidae</taxon>
        <taxon>Echinostoma</taxon>
    </lineage>
</organism>
<dbReference type="EMBL" id="UZAN01044577">
    <property type="protein sequence ID" value="VDP81066.1"/>
    <property type="molecule type" value="Genomic_DNA"/>
</dbReference>
<keyword evidence="3" id="KW-1185">Reference proteome</keyword>
<dbReference type="Gene3D" id="2.60.120.290">
    <property type="entry name" value="Spermadhesin, CUB domain"/>
    <property type="match status" value="1"/>
</dbReference>
<proteinExistence type="predicted"/>
<evidence type="ECO:0000256" key="1">
    <source>
        <dbReference type="ARBA" id="ARBA00023157"/>
    </source>
</evidence>
<evidence type="ECO:0000313" key="3">
    <source>
        <dbReference type="Proteomes" id="UP000272942"/>
    </source>
</evidence>
<dbReference type="AlphaFoldDB" id="A0A183AKD9"/>
<dbReference type="InterPro" id="IPR035914">
    <property type="entry name" value="Sperma_CUB_dom_sf"/>
</dbReference>
<dbReference type="WBParaSite" id="ECPE_0000744001-mRNA-1">
    <property type="protein sequence ID" value="ECPE_0000744001-mRNA-1"/>
    <property type="gene ID" value="ECPE_0000744001"/>
</dbReference>
<reference evidence="2 3" key="2">
    <citation type="submission" date="2018-11" db="EMBL/GenBank/DDBJ databases">
        <authorList>
            <consortium name="Pathogen Informatics"/>
        </authorList>
    </citation>
    <scope>NUCLEOTIDE SEQUENCE [LARGE SCALE GENOMIC DNA]</scope>
    <source>
        <strain evidence="2 3">Egypt</strain>
    </source>
</reference>
<keyword evidence="1" id="KW-1015">Disulfide bond</keyword>
<dbReference type="CDD" id="cd00041">
    <property type="entry name" value="CUB"/>
    <property type="match status" value="1"/>
</dbReference>
<reference evidence="4" key="1">
    <citation type="submission" date="2016-06" db="UniProtKB">
        <authorList>
            <consortium name="WormBaseParasite"/>
        </authorList>
    </citation>
    <scope>IDENTIFICATION</scope>
</reference>
<dbReference type="SUPFAM" id="SSF49854">
    <property type="entry name" value="Spermadhesin, CUB domain"/>
    <property type="match status" value="1"/>
</dbReference>
<gene>
    <name evidence="2" type="ORF">ECPE_LOCUS7424</name>
</gene>
<protein>
    <submittedName>
        <fullName evidence="4">CUB domain-containing protein</fullName>
    </submittedName>
</protein>
<dbReference type="Proteomes" id="UP000272942">
    <property type="component" value="Unassembled WGS sequence"/>
</dbReference>
<name>A0A183AKD9_9TREM</name>
<evidence type="ECO:0000313" key="2">
    <source>
        <dbReference type="EMBL" id="VDP81066.1"/>
    </source>
</evidence>
<evidence type="ECO:0000313" key="4">
    <source>
        <dbReference type="WBParaSite" id="ECPE_0000744001-mRNA-1"/>
    </source>
</evidence>
<accession>A0A183AKD9</accession>